<dbReference type="RefSeq" id="WP_249915003.1">
    <property type="nucleotide sequence ID" value="NZ_JAMGBB010000001.1"/>
</dbReference>
<reference evidence="2" key="1">
    <citation type="submission" date="2022-05" db="EMBL/GenBank/DDBJ databases">
        <authorList>
            <person name="Jo J.-H."/>
            <person name="Im W.-T."/>
        </authorList>
    </citation>
    <scope>NUCLEOTIDE SEQUENCE</scope>
    <source>
        <strain evidence="2">RB56-2</strain>
    </source>
</reference>
<dbReference type="Pfam" id="PF21834">
    <property type="entry name" value="DUF6894"/>
    <property type="match status" value="1"/>
</dbReference>
<keyword evidence="3" id="KW-1185">Reference proteome</keyword>
<evidence type="ECO:0000259" key="1">
    <source>
        <dbReference type="Pfam" id="PF21834"/>
    </source>
</evidence>
<evidence type="ECO:0000313" key="2">
    <source>
        <dbReference type="EMBL" id="MCL6740578.1"/>
    </source>
</evidence>
<evidence type="ECO:0000313" key="3">
    <source>
        <dbReference type="Proteomes" id="UP001165383"/>
    </source>
</evidence>
<organism evidence="2 3">
    <name type="scientific">Sphingomonas brevis</name>
    <dbReference type="NCBI Taxonomy" id="2908206"/>
    <lineage>
        <taxon>Bacteria</taxon>
        <taxon>Pseudomonadati</taxon>
        <taxon>Pseudomonadota</taxon>
        <taxon>Alphaproteobacteria</taxon>
        <taxon>Sphingomonadales</taxon>
        <taxon>Sphingomonadaceae</taxon>
        <taxon>Sphingomonas</taxon>
    </lineage>
</organism>
<dbReference type="EMBL" id="JAMGBB010000001">
    <property type="protein sequence ID" value="MCL6740578.1"/>
    <property type="molecule type" value="Genomic_DNA"/>
</dbReference>
<proteinExistence type="predicted"/>
<feature type="domain" description="DUF6894" evidence="1">
    <location>
        <begin position="3"/>
        <end position="68"/>
    </location>
</feature>
<accession>A0ABT0S8B8</accession>
<name>A0ABT0S8B8_9SPHN</name>
<protein>
    <recommendedName>
        <fullName evidence="1">DUF6894 domain-containing protein</fullName>
    </recommendedName>
</protein>
<gene>
    <name evidence="2" type="ORF">LZ518_05460</name>
</gene>
<dbReference type="Proteomes" id="UP001165383">
    <property type="component" value="Unassembled WGS sequence"/>
</dbReference>
<dbReference type="InterPro" id="IPR054189">
    <property type="entry name" value="DUF6894"/>
</dbReference>
<comment type="caution">
    <text evidence="2">The sequence shown here is derived from an EMBL/GenBank/DDBJ whole genome shotgun (WGS) entry which is preliminary data.</text>
</comment>
<sequence>MARFIFHVEGHPDDQERDLPNIAAAKCLAVRYAGELICEEAESFWDDAEFSMIVMNEAGLILFTLTLTGLEAPALRSAS</sequence>